<dbReference type="Ensembl" id="ENSPMRT00000025515.1">
    <property type="protein sequence ID" value="ENSPMRP00000024051.1"/>
    <property type="gene ID" value="ENSPMRG00000015557.1"/>
</dbReference>
<dbReference type="InterPro" id="IPR006715">
    <property type="entry name" value="ETS_PEA3_N"/>
</dbReference>
<organism evidence="9 10">
    <name type="scientific">Podarcis muralis</name>
    <name type="common">Wall lizard</name>
    <name type="synonym">Lacerta muralis</name>
    <dbReference type="NCBI Taxonomy" id="64176"/>
    <lineage>
        <taxon>Eukaryota</taxon>
        <taxon>Metazoa</taxon>
        <taxon>Chordata</taxon>
        <taxon>Craniata</taxon>
        <taxon>Vertebrata</taxon>
        <taxon>Euteleostomi</taxon>
        <taxon>Lepidosauria</taxon>
        <taxon>Squamata</taxon>
        <taxon>Bifurcata</taxon>
        <taxon>Unidentata</taxon>
        <taxon>Episquamata</taxon>
        <taxon>Laterata</taxon>
        <taxon>Lacertibaenia</taxon>
        <taxon>Lacertidae</taxon>
        <taxon>Podarcis</taxon>
    </lineage>
</organism>
<dbReference type="Pfam" id="PF04621">
    <property type="entry name" value="ETS_PEA3_N"/>
    <property type="match status" value="1"/>
</dbReference>
<reference evidence="9 10" key="1">
    <citation type="journal article" date="2019" name="Proc. Natl. Acad. Sci. U.S.A.">
        <title>Regulatory changes in pterin and carotenoid genes underlie balanced color polymorphisms in the wall lizard.</title>
        <authorList>
            <person name="Andrade P."/>
            <person name="Pinho C."/>
            <person name="Perez I de Lanuza G."/>
            <person name="Afonso S."/>
            <person name="Brejcha J."/>
            <person name="Rubin C.J."/>
            <person name="Wallerman O."/>
            <person name="Pereira P."/>
            <person name="Sabatino S.J."/>
            <person name="Bellati A."/>
            <person name="Pellitteri-Rosa D."/>
            <person name="Bosakova Z."/>
            <person name="Bunikis I."/>
            <person name="Carretero M.A."/>
            <person name="Feiner N."/>
            <person name="Marsik P."/>
            <person name="Pauperio F."/>
            <person name="Salvi D."/>
            <person name="Soler L."/>
            <person name="While G.M."/>
            <person name="Uller T."/>
            <person name="Font E."/>
            <person name="Andersson L."/>
            <person name="Carneiro M."/>
        </authorList>
    </citation>
    <scope>NUCLEOTIDE SEQUENCE</scope>
</reference>
<dbReference type="PROSITE" id="PS50061">
    <property type="entry name" value="ETS_DOMAIN_3"/>
    <property type="match status" value="1"/>
</dbReference>
<sequence length="431" mass="49881">MDGFYDQQVPYMVTNNPCGRNCNERPTNVRKRKFINRDLAHDSEELFQDLSQLQETWLAEAQVPDNDEQFVPDYQAESLAFHGLPVKIKKEPHSPCSELSSACSQEQPFKFSYGEKCLYSVSAYDQKPQVGMRPSNPPTPSSTPVSPLHHASPNSAQNPKPDRVFSAHLPPSQPIPDNSFPMDHRFRRQLSEPCNSFPPLPTMPREGRPMYQRQMSEPNIPFPPQGFKQEYHDPVYEHNAMVGNSVNQNFPPPLMIKQEPRDFAYDSGDIKQEPGMYREGPTYQRRGSLQLWQFLVALLDDPSNSHFIAWTGRGMEFKLIEPEEVARRWGIQKNRPAMNYDKLSRSLRYYYEKGIMQKVAGERYVYKFVCDPEALFSMAFPDNQRPLLKTDMERHINEEDTVPLSHFDESMVYMQEGGCCNTHPYNEGYVY</sequence>
<dbReference type="Pfam" id="PF00178">
    <property type="entry name" value="Ets"/>
    <property type="match status" value="1"/>
</dbReference>
<reference evidence="9" key="3">
    <citation type="submission" date="2025-09" db="UniProtKB">
        <authorList>
            <consortium name="Ensembl"/>
        </authorList>
    </citation>
    <scope>IDENTIFICATION</scope>
</reference>
<keyword evidence="4 6" id="KW-0238">DNA-binding</keyword>
<keyword evidence="5 6" id="KW-0539">Nucleus</keyword>
<dbReference type="FunFam" id="1.10.10.10:FF:000121">
    <property type="entry name" value="ETS translocation variant 5"/>
    <property type="match status" value="1"/>
</dbReference>
<dbReference type="SUPFAM" id="SSF46785">
    <property type="entry name" value="Winged helix' DNA-binding domain"/>
    <property type="match status" value="1"/>
</dbReference>
<accession>A0A670JHW8</accession>
<dbReference type="InterPro" id="IPR000418">
    <property type="entry name" value="Ets_dom"/>
</dbReference>
<dbReference type="InterPro" id="IPR036390">
    <property type="entry name" value="WH_DNA-bd_sf"/>
</dbReference>
<keyword evidence="3" id="KW-0597">Phosphoprotein</keyword>
<dbReference type="OMA" id="DYQAESX"/>
<dbReference type="AlphaFoldDB" id="A0A670JHW8"/>
<feature type="domain" description="ETS" evidence="8">
    <location>
        <begin position="289"/>
        <end position="369"/>
    </location>
</feature>
<dbReference type="SMART" id="SM00413">
    <property type="entry name" value="ETS"/>
    <property type="match status" value="1"/>
</dbReference>
<evidence type="ECO:0000256" key="4">
    <source>
        <dbReference type="ARBA" id="ARBA00023125"/>
    </source>
</evidence>
<evidence type="ECO:0000259" key="8">
    <source>
        <dbReference type="PROSITE" id="PS50061"/>
    </source>
</evidence>
<proteinExistence type="inferred from homology"/>
<dbReference type="GO" id="GO:0005634">
    <property type="term" value="C:nucleus"/>
    <property type="evidence" value="ECO:0007669"/>
    <property type="project" value="UniProtKB-SubCell"/>
</dbReference>
<evidence type="ECO:0000256" key="1">
    <source>
        <dbReference type="ARBA" id="ARBA00004123"/>
    </source>
</evidence>
<evidence type="ECO:0000256" key="3">
    <source>
        <dbReference type="ARBA" id="ARBA00022553"/>
    </source>
</evidence>
<dbReference type="PRINTS" id="PR00454">
    <property type="entry name" value="ETSDOMAIN"/>
</dbReference>
<dbReference type="GO" id="GO:0000981">
    <property type="term" value="F:DNA-binding transcription factor activity, RNA polymerase II-specific"/>
    <property type="evidence" value="ECO:0007669"/>
    <property type="project" value="TreeGrafter"/>
</dbReference>
<protein>
    <submittedName>
        <fullName evidence="9">ETS variant transcription factor 1</fullName>
    </submittedName>
</protein>
<gene>
    <name evidence="9" type="primary">ETV1</name>
</gene>
<dbReference type="GO" id="GO:0043565">
    <property type="term" value="F:sequence-specific DNA binding"/>
    <property type="evidence" value="ECO:0007669"/>
    <property type="project" value="InterPro"/>
</dbReference>
<evidence type="ECO:0000256" key="7">
    <source>
        <dbReference type="SAM" id="MobiDB-lite"/>
    </source>
</evidence>
<dbReference type="Gene3D" id="1.10.10.10">
    <property type="entry name" value="Winged helix-like DNA-binding domain superfamily/Winged helix DNA-binding domain"/>
    <property type="match status" value="1"/>
</dbReference>
<comment type="subcellular location">
    <subcellularLocation>
        <location evidence="1 6">Nucleus</location>
    </subcellularLocation>
</comment>
<evidence type="ECO:0000256" key="6">
    <source>
        <dbReference type="RuleBase" id="RU004019"/>
    </source>
</evidence>
<dbReference type="InterPro" id="IPR036388">
    <property type="entry name" value="WH-like_DNA-bd_sf"/>
</dbReference>
<dbReference type="PROSITE" id="PS00345">
    <property type="entry name" value="ETS_DOMAIN_1"/>
    <property type="match status" value="1"/>
</dbReference>
<dbReference type="GeneTree" id="ENSGT00940000157123"/>
<dbReference type="GO" id="GO:0030154">
    <property type="term" value="P:cell differentiation"/>
    <property type="evidence" value="ECO:0007669"/>
    <property type="project" value="TreeGrafter"/>
</dbReference>
<evidence type="ECO:0000256" key="5">
    <source>
        <dbReference type="ARBA" id="ARBA00023242"/>
    </source>
</evidence>
<keyword evidence="10" id="KW-1185">Reference proteome</keyword>
<dbReference type="Proteomes" id="UP000472272">
    <property type="component" value="Chromosome 12"/>
</dbReference>
<comment type="similarity">
    <text evidence="2 6">Belongs to the ETS family.</text>
</comment>
<dbReference type="InterPro" id="IPR046328">
    <property type="entry name" value="ETS_fam"/>
</dbReference>
<dbReference type="PANTHER" id="PTHR11849">
    <property type="entry name" value="ETS"/>
    <property type="match status" value="1"/>
</dbReference>
<dbReference type="PANTHER" id="PTHR11849:SF196">
    <property type="entry name" value="ETS TRANSLOCATION VARIANT 1"/>
    <property type="match status" value="1"/>
</dbReference>
<evidence type="ECO:0000313" key="9">
    <source>
        <dbReference type="Ensembl" id="ENSPMRP00000024051.1"/>
    </source>
</evidence>
<evidence type="ECO:0000256" key="2">
    <source>
        <dbReference type="ARBA" id="ARBA00005562"/>
    </source>
</evidence>
<feature type="region of interest" description="Disordered" evidence="7">
    <location>
        <begin position="128"/>
        <end position="183"/>
    </location>
</feature>
<name>A0A670JHW8_PODMU</name>
<evidence type="ECO:0000313" key="10">
    <source>
        <dbReference type="Proteomes" id="UP000472272"/>
    </source>
</evidence>
<dbReference type="GO" id="GO:0045893">
    <property type="term" value="P:positive regulation of DNA-templated transcription"/>
    <property type="evidence" value="ECO:0007669"/>
    <property type="project" value="UniProtKB-ARBA"/>
</dbReference>
<dbReference type="PROSITE" id="PS00346">
    <property type="entry name" value="ETS_DOMAIN_2"/>
    <property type="match status" value="1"/>
</dbReference>
<reference evidence="9" key="2">
    <citation type="submission" date="2025-08" db="UniProtKB">
        <authorList>
            <consortium name="Ensembl"/>
        </authorList>
    </citation>
    <scope>IDENTIFICATION</scope>
</reference>